<dbReference type="GO" id="GO:0016491">
    <property type="term" value="F:oxidoreductase activity"/>
    <property type="evidence" value="ECO:0007669"/>
    <property type="project" value="InterPro"/>
</dbReference>
<dbReference type="Gene3D" id="3.40.50.360">
    <property type="match status" value="1"/>
</dbReference>
<dbReference type="RefSeq" id="WP_117418608.1">
    <property type="nucleotide sequence ID" value="NZ_QOHO01000064.1"/>
</dbReference>
<protein>
    <submittedName>
        <fullName evidence="4">Flavodoxin family protein</fullName>
    </submittedName>
</protein>
<evidence type="ECO:0000313" key="5">
    <source>
        <dbReference type="Proteomes" id="UP000260680"/>
    </source>
</evidence>
<keyword evidence="1" id="KW-0285">Flavoprotein</keyword>
<dbReference type="Proteomes" id="UP000260680">
    <property type="component" value="Unassembled WGS sequence"/>
</dbReference>
<feature type="domain" description="NADPH-dependent FMN reductase-like" evidence="3">
    <location>
        <begin position="1"/>
        <end position="149"/>
    </location>
</feature>
<dbReference type="EMBL" id="QOHO01000064">
    <property type="protein sequence ID" value="RFZ77339.1"/>
    <property type="molecule type" value="Genomic_DNA"/>
</dbReference>
<keyword evidence="2" id="KW-0288">FMN</keyword>
<accession>A0A3E2N8K1</accession>
<reference evidence="4 5" key="1">
    <citation type="submission" date="2018-07" db="EMBL/GenBank/DDBJ databases">
        <title>New species, Clostridium PI-S10-A1B.</title>
        <authorList>
            <person name="Krishna G."/>
            <person name="Summeta K."/>
            <person name="Shikha S."/>
            <person name="Prabhu P.B."/>
            <person name="Suresh K."/>
        </authorList>
    </citation>
    <scope>NUCLEOTIDE SEQUENCE [LARGE SCALE GENOMIC DNA]</scope>
    <source>
        <strain evidence="4 5">PI-S10-A1B</strain>
    </source>
</reference>
<dbReference type="SUPFAM" id="SSF52218">
    <property type="entry name" value="Flavoproteins"/>
    <property type="match status" value="1"/>
</dbReference>
<evidence type="ECO:0000313" key="4">
    <source>
        <dbReference type="EMBL" id="RFZ77339.1"/>
    </source>
</evidence>
<dbReference type="Pfam" id="PF03358">
    <property type="entry name" value="FMN_red"/>
    <property type="match status" value="1"/>
</dbReference>
<gene>
    <name evidence="4" type="ORF">DS742_19310</name>
</gene>
<evidence type="ECO:0000256" key="1">
    <source>
        <dbReference type="ARBA" id="ARBA00022630"/>
    </source>
</evidence>
<dbReference type="OrthoDB" id="9805976at2"/>
<name>A0A3E2N8K1_9FIRM</name>
<dbReference type="InterPro" id="IPR051796">
    <property type="entry name" value="ISF_SsuE-like"/>
</dbReference>
<proteinExistence type="predicted"/>
<dbReference type="InterPro" id="IPR005025">
    <property type="entry name" value="FMN_Rdtase-like_dom"/>
</dbReference>
<sequence length="183" mass="20535">MKTLIFNGSPRQNGDTVSLLNKFLENLSGEFYIVNAYNCNIKPCIDCRYCWRNNGCCVNDEMQKVYKYINECENILIASPIYVSELTGPLLSVGSRLQTYFSARYFRKENPIEKAKKGAVILVGGGDGNADTPYQTACSLLRKMNSFDILHLVISHNTDLIPAIEDQCALSAVKKIADSFNRK</sequence>
<dbReference type="PANTHER" id="PTHR43278:SF4">
    <property type="entry name" value="NAD(P)H-DEPENDENT FMN-CONTAINING OXIDOREDUCTASE YWQN-RELATED"/>
    <property type="match status" value="1"/>
</dbReference>
<dbReference type="AlphaFoldDB" id="A0A3E2N8K1"/>
<evidence type="ECO:0000256" key="2">
    <source>
        <dbReference type="ARBA" id="ARBA00022643"/>
    </source>
</evidence>
<organism evidence="4 5">
    <name type="scientific">Lacrimispora amygdalina</name>
    <dbReference type="NCBI Taxonomy" id="253257"/>
    <lineage>
        <taxon>Bacteria</taxon>
        <taxon>Bacillati</taxon>
        <taxon>Bacillota</taxon>
        <taxon>Clostridia</taxon>
        <taxon>Lachnospirales</taxon>
        <taxon>Lachnospiraceae</taxon>
        <taxon>Lacrimispora</taxon>
    </lineage>
</organism>
<dbReference type="PANTHER" id="PTHR43278">
    <property type="entry name" value="NAD(P)H-DEPENDENT FMN-CONTAINING OXIDOREDUCTASE YWQN-RELATED"/>
    <property type="match status" value="1"/>
</dbReference>
<comment type="caution">
    <text evidence="4">The sequence shown here is derived from an EMBL/GenBank/DDBJ whole genome shotgun (WGS) entry which is preliminary data.</text>
</comment>
<dbReference type="InterPro" id="IPR029039">
    <property type="entry name" value="Flavoprotein-like_sf"/>
</dbReference>
<evidence type="ECO:0000259" key="3">
    <source>
        <dbReference type="Pfam" id="PF03358"/>
    </source>
</evidence>